<evidence type="ECO:0000313" key="5">
    <source>
        <dbReference type="Proteomes" id="UP000009309"/>
    </source>
</evidence>
<proteinExistence type="predicted"/>
<dbReference type="PROSITE" id="PS50005">
    <property type="entry name" value="TPR"/>
    <property type="match status" value="5"/>
</dbReference>
<evidence type="ECO:0000256" key="3">
    <source>
        <dbReference type="PROSITE-ProRule" id="PRU00339"/>
    </source>
</evidence>
<dbReference type="InterPro" id="IPR050498">
    <property type="entry name" value="Ycf3"/>
</dbReference>
<dbReference type="OrthoDB" id="9814069at2"/>
<organism evidence="4 5">
    <name type="scientific">Fibrisoma limi BUZ 3</name>
    <dbReference type="NCBI Taxonomy" id="1185876"/>
    <lineage>
        <taxon>Bacteria</taxon>
        <taxon>Pseudomonadati</taxon>
        <taxon>Bacteroidota</taxon>
        <taxon>Cytophagia</taxon>
        <taxon>Cytophagales</taxon>
        <taxon>Spirosomataceae</taxon>
        <taxon>Fibrisoma</taxon>
    </lineage>
</organism>
<dbReference type="PANTHER" id="PTHR44858:SF1">
    <property type="entry name" value="UDP-N-ACETYLGLUCOSAMINE--PEPTIDE N-ACETYLGLUCOSAMINYLTRANSFERASE SPINDLY-RELATED"/>
    <property type="match status" value="1"/>
</dbReference>
<dbReference type="SUPFAM" id="SSF48452">
    <property type="entry name" value="TPR-like"/>
    <property type="match status" value="1"/>
</dbReference>
<dbReference type="Gene3D" id="1.25.40.10">
    <property type="entry name" value="Tetratricopeptide repeat domain"/>
    <property type="match status" value="2"/>
</dbReference>
<dbReference type="InterPro" id="IPR011990">
    <property type="entry name" value="TPR-like_helical_dom_sf"/>
</dbReference>
<name>I2GNR7_9BACT</name>
<feature type="repeat" description="TPR" evidence="3">
    <location>
        <begin position="173"/>
        <end position="206"/>
    </location>
</feature>
<protein>
    <submittedName>
        <fullName evidence="4">TPR repeat-containing protein</fullName>
    </submittedName>
</protein>
<feature type="repeat" description="TPR" evidence="3">
    <location>
        <begin position="139"/>
        <end position="172"/>
    </location>
</feature>
<reference evidence="4 5" key="1">
    <citation type="journal article" date="2012" name="J. Bacteriol.">
        <title>Genome Sequence of the Filamentous Bacterium Fibrisoma limi BUZ 3T.</title>
        <authorList>
            <person name="Filippini M."/>
            <person name="Qi W."/>
            <person name="Jaenicke S."/>
            <person name="Goesmann A."/>
            <person name="Smits T.H."/>
            <person name="Bagheri H.C."/>
        </authorList>
    </citation>
    <scope>NUCLEOTIDE SEQUENCE [LARGE SCALE GENOMIC DNA]</scope>
    <source>
        <strain evidence="5">BUZ 3T</strain>
    </source>
</reference>
<dbReference type="SMART" id="SM00028">
    <property type="entry name" value="TPR"/>
    <property type="match status" value="6"/>
</dbReference>
<dbReference type="Pfam" id="PF13432">
    <property type="entry name" value="TPR_16"/>
    <property type="match status" value="2"/>
</dbReference>
<dbReference type="RefSeq" id="WP_009284113.1">
    <property type="nucleotide sequence ID" value="NZ_CAIT01000009.1"/>
</dbReference>
<dbReference type="GO" id="GO:0046813">
    <property type="term" value="P:receptor-mediated virion attachment to host cell"/>
    <property type="evidence" value="ECO:0007669"/>
    <property type="project" value="TreeGrafter"/>
</dbReference>
<dbReference type="STRING" id="1185876.BN8_04809"/>
<keyword evidence="1" id="KW-0677">Repeat</keyword>
<gene>
    <name evidence="4" type="ORF">BN8_04809</name>
</gene>
<feature type="repeat" description="TPR" evidence="3">
    <location>
        <begin position="66"/>
        <end position="99"/>
    </location>
</feature>
<feature type="repeat" description="TPR" evidence="3">
    <location>
        <begin position="100"/>
        <end position="133"/>
    </location>
</feature>
<accession>I2GNR7</accession>
<dbReference type="eggNOG" id="COG0457">
    <property type="taxonomic scope" value="Bacteria"/>
</dbReference>
<dbReference type="InterPro" id="IPR019734">
    <property type="entry name" value="TPR_rpt"/>
</dbReference>
<sequence length="250" mass="27793">MIEVDFLRSRNVTGIRIVIWCLLVLPLACTSSDTYVEQGRNLMKDGKFREAVQVLNQAIEADADNAEAFNTRGVAYFELKDYTNAAQDYDKAIQLQPNSYRPYYNRALLKVAQNNLSSALKDYSDAIRLLPDTSKQAGSDVYLNRGQLFAAQGQIQPALTDFTQAITLNPENAQALYNRGNLRYQQKDLTGATADFEQAVKADSKFGKAFYALGLAQILQNRRDEGCLSLKQAQALGYGDAVNAITSYCQ</sequence>
<evidence type="ECO:0000256" key="2">
    <source>
        <dbReference type="ARBA" id="ARBA00022803"/>
    </source>
</evidence>
<evidence type="ECO:0000313" key="4">
    <source>
        <dbReference type="EMBL" id="CCH55545.1"/>
    </source>
</evidence>
<dbReference type="Proteomes" id="UP000009309">
    <property type="component" value="Unassembled WGS sequence"/>
</dbReference>
<comment type="caution">
    <text evidence="4">The sequence shown here is derived from an EMBL/GenBank/DDBJ whole genome shotgun (WGS) entry which is preliminary data.</text>
</comment>
<dbReference type="AlphaFoldDB" id="I2GNR7"/>
<feature type="repeat" description="TPR" evidence="3">
    <location>
        <begin position="32"/>
        <end position="65"/>
    </location>
</feature>
<dbReference type="PANTHER" id="PTHR44858">
    <property type="entry name" value="TETRATRICOPEPTIDE REPEAT PROTEIN 6"/>
    <property type="match status" value="1"/>
</dbReference>
<dbReference type="EMBL" id="CAIT01000009">
    <property type="protein sequence ID" value="CCH55545.1"/>
    <property type="molecule type" value="Genomic_DNA"/>
</dbReference>
<keyword evidence="5" id="KW-1185">Reference proteome</keyword>
<keyword evidence="2 3" id="KW-0802">TPR repeat</keyword>
<dbReference type="GO" id="GO:0009279">
    <property type="term" value="C:cell outer membrane"/>
    <property type="evidence" value="ECO:0007669"/>
    <property type="project" value="TreeGrafter"/>
</dbReference>
<evidence type="ECO:0000256" key="1">
    <source>
        <dbReference type="ARBA" id="ARBA00022737"/>
    </source>
</evidence>
<dbReference type="PROSITE" id="PS50293">
    <property type="entry name" value="TPR_REGION"/>
    <property type="match status" value="2"/>
</dbReference>